<dbReference type="RefSeq" id="XP_060418013.1">
    <property type="nucleotide sequence ID" value="XM_060553067.1"/>
</dbReference>
<dbReference type="AlphaFoldDB" id="A0AAD8V8S4"/>
<evidence type="ECO:0000313" key="2">
    <source>
        <dbReference type="Proteomes" id="UP001230504"/>
    </source>
</evidence>
<name>A0AAD8V8S4_9PEZI</name>
<dbReference type="GeneID" id="85437307"/>
<dbReference type="EMBL" id="JAHLJV010000009">
    <property type="protein sequence ID" value="KAK1597199.1"/>
    <property type="molecule type" value="Genomic_DNA"/>
</dbReference>
<proteinExistence type="predicted"/>
<sequence>MDKPVPQYPFPEPKPGNLRACHSCPCLTARVTDPVEVTNTSCSMSSFYLILPLVRVVLQLKTPARRAPTQTAPPFATPGNKTALAPLHANKCLLYLVACGSIAIPSINLSNVHLLVYLSCESRQAWKQDTKLPSTRPEAQCELWIPAFSHARPDVVSITTRCPVCLPPSTTTRRHYERVMETTRDPSLPTITPGFCPLLGPPIFCQLTDRKLVFVRGMPQQ</sequence>
<protein>
    <submittedName>
        <fullName evidence="1">Uncharacterized protein</fullName>
    </submittedName>
</protein>
<gene>
    <name evidence="1" type="ORF">LY79DRAFT_407649</name>
</gene>
<organism evidence="1 2">
    <name type="scientific">Colletotrichum navitas</name>
    <dbReference type="NCBI Taxonomy" id="681940"/>
    <lineage>
        <taxon>Eukaryota</taxon>
        <taxon>Fungi</taxon>
        <taxon>Dikarya</taxon>
        <taxon>Ascomycota</taxon>
        <taxon>Pezizomycotina</taxon>
        <taxon>Sordariomycetes</taxon>
        <taxon>Hypocreomycetidae</taxon>
        <taxon>Glomerellales</taxon>
        <taxon>Glomerellaceae</taxon>
        <taxon>Colletotrichum</taxon>
        <taxon>Colletotrichum graminicola species complex</taxon>
    </lineage>
</organism>
<accession>A0AAD8V8S4</accession>
<dbReference type="Proteomes" id="UP001230504">
    <property type="component" value="Unassembled WGS sequence"/>
</dbReference>
<reference evidence="1" key="1">
    <citation type="submission" date="2021-06" db="EMBL/GenBank/DDBJ databases">
        <title>Comparative genomics, transcriptomics and evolutionary studies reveal genomic signatures of adaptation to plant cell wall in hemibiotrophic fungi.</title>
        <authorList>
            <consortium name="DOE Joint Genome Institute"/>
            <person name="Baroncelli R."/>
            <person name="Diaz J.F."/>
            <person name="Benocci T."/>
            <person name="Peng M."/>
            <person name="Battaglia E."/>
            <person name="Haridas S."/>
            <person name="Andreopoulos W."/>
            <person name="Labutti K."/>
            <person name="Pangilinan J."/>
            <person name="Floch G.L."/>
            <person name="Makela M.R."/>
            <person name="Henrissat B."/>
            <person name="Grigoriev I.V."/>
            <person name="Crouch J.A."/>
            <person name="De Vries R.P."/>
            <person name="Sukno S.A."/>
            <person name="Thon M.R."/>
        </authorList>
    </citation>
    <scope>NUCLEOTIDE SEQUENCE</scope>
    <source>
        <strain evidence="1">CBS 125086</strain>
    </source>
</reference>
<comment type="caution">
    <text evidence="1">The sequence shown here is derived from an EMBL/GenBank/DDBJ whole genome shotgun (WGS) entry which is preliminary data.</text>
</comment>
<keyword evidence="2" id="KW-1185">Reference proteome</keyword>
<evidence type="ECO:0000313" key="1">
    <source>
        <dbReference type="EMBL" id="KAK1597199.1"/>
    </source>
</evidence>